<feature type="transmembrane region" description="Helical" evidence="2">
    <location>
        <begin position="153"/>
        <end position="177"/>
    </location>
</feature>
<gene>
    <name evidence="3" type="ordered locus">Sked_02860</name>
</gene>
<keyword evidence="2" id="KW-0472">Membrane</keyword>
<feature type="compositionally biased region" description="Gly residues" evidence="1">
    <location>
        <begin position="213"/>
        <end position="232"/>
    </location>
</feature>
<dbReference type="STRING" id="446469.Sked_02860"/>
<reference evidence="3 4" key="1">
    <citation type="journal article" date="2009" name="Stand. Genomic Sci.">
        <title>Complete genome sequence of Sanguibacter keddieii type strain (ST-74).</title>
        <authorList>
            <person name="Ivanova N."/>
            <person name="Sikorski J."/>
            <person name="Sims D."/>
            <person name="Brettin T."/>
            <person name="Detter J.C."/>
            <person name="Han C."/>
            <person name="Lapidus A."/>
            <person name="Copeland A."/>
            <person name="Glavina Del Rio T."/>
            <person name="Nolan M."/>
            <person name="Chen F."/>
            <person name="Lucas S."/>
            <person name="Tice H."/>
            <person name="Cheng J.F."/>
            <person name="Bruce D."/>
            <person name="Goodwin L."/>
            <person name="Pitluck S."/>
            <person name="Pati A."/>
            <person name="Mavromatis K."/>
            <person name="Chen A."/>
            <person name="Palaniappan K."/>
            <person name="D'haeseleer P."/>
            <person name="Chain P."/>
            <person name="Bristow J."/>
            <person name="Eisen J.A."/>
            <person name="Markowitz V."/>
            <person name="Hugenholtz P."/>
            <person name="Goker M."/>
            <person name="Pukall R."/>
            <person name="Klenk H.P."/>
            <person name="Kyrpides N.C."/>
        </authorList>
    </citation>
    <scope>NUCLEOTIDE SEQUENCE [LARGE SCALE GENOMIC DNA]</scope>
    <source>
        <strain evidence="4">ATCC 51767 / DSM 10542 / NCFB 3025 / ST-74</strain>
    </source>
</reference>
<feature type="region of interest" description="Disordered" evidence="1">
    <location>
        <begin position="211"/>
        <end position="283"/>
    </location>
</feature>
<evidence type="ECO:0000313" key="4">
    <source>
        <dbReference type="Proteomes" id="UP000000322"/>
    </source>
</evidence>
<keyword evidence="2" id="KW-0812">Transmembrane</keyword>
<dbReference type="eggNOG" id="COG5578">
    <property type="taxonomic scope" value="Bacteria"/>
</dbReference>
<dbReference type="KEGG" id="ske:Sked_02860"/>
<evidence type="ECO:0000256" key="2">
    <source>
        <dbReference type="SAM" id="Phobius"/>
    </source>
</evidence>
<dbReference type="Pfam" id="PF04854">
    <property type="entry name" value="DUF624"/>
    <property type="match status" value="1"/>
</dbReference>
<evidence type="ECO:0000313" key="3">
    <source>
        <dbReference type="EMBL" id="ACZ20255.1"/>
    </source>
</evidence>
<feature type="transmembrane region" description="Helical" evidence="2">
    <location>
        <begin position="183"/>
        <end position="201"/>
    </location>
</feature>
<feature type="transmembrane region" description="Helical" evidence="2">
    <location>
        <begin position="80"/>
        <end position="99"/>
    </location>
</feature>
<dbReference type="InterPro" id="IPR006938">
    <property type="entry name" value="DUF624"/>
</dbReference>
<feature type="transmembrane region" description="Helical" evidence="2">
    <location>
        <begin position="20"/>
        <end position="49"/>
    </location>
</feature>
<organism evidence="3 4">
    <name type="scientific">Sanguibacter keddieii (strain ATCC 51767 / DSM 10542 / NCFB 3025 / ST-74)</name>
    <dbReference type="NCBI Taxonomy" id="446469"/>
    <lineage>
        <taxon>Bacteria</taxon>
        <taxon>Bacillati</taxon>
        <taxon>Actinomycetota</taxon>
        <taxon>Actinomycetes</taxon>
        <taxon>Micrococcales</taxon>
        <taxon>Sanguibacteraceae</taxon>
        <taxon>Sanguibacter</taxon>
    </lineage>
</organism>
<keyword evidence="4" id="KW-1185">Reference proteome</keyword>
<dbReference type="HOGENOM" id="CLU_085717_0_0_11"/>
<evidence type="ECO:0000256" key="1">
    <source>
        <dbReference type="SAM" id="MobiDB-lite"/>
    </source>
</evidence>
<dbReference type="RefSeq" id="WP_012865324.1">
    <property type="nucleotide sequence ID" value="NC_013521.1"/>
</dbReference>
<dbReference type="Proteomes" id="UP000000322">
    <property type="component" value="Chromosome"/>
</dbReference>
<dbReference type="EMBL" id="CP001819">
    <property type="protein sequence ID" value="ACZ20255.1"/>
    <property type="molecule type" value="Genomic_DNA"/>
</dbReference>
<accession>D1BJJ9</accession>
<protein>
    <submittedName>
        <fullName evidence="3">Predicted integral membrane protein</fullName>
    </submittedName>
</protein>
<dbReference type="AlphaFoldDB" id="D1BJJ9"/>
<dbReference type="OrthoDB" id="3258866at2"/>
<proteinExistence type="predicted"/>
<keyword evidence="2" id="KW-1133">Transmembrane helix</keyword>
<name>D1BJJ9_SANKS</name>
<feature type="transmembrane region" description="Helical" evidence="2">
    <location>
        <begin position="119"/>
        <end position="141"/>
    </location>
</feature>
<sequence>MNRVLGWHTRIGDAGLRLAYLQLLWIVHTLLGAVVFGAYPATAAVFAVLRRDRMQADGWAGTADRGPLWREFHAAWRSELVSANVIGVVLTAGWAVVVYDHRLLRAVDMGVAGPALQGALWLLTLLLLVMSSTVFVLHAHFAESPGRILRRSAVLTIARPLLALMCAAVLAVALGAYYVLPGLGIVFGVVAPAFAIVGYVWQTGVLPRASADGPGGGGSGGTEPGADGAGDGGGREVTAGPADVEPAAPSVQDARADAELSLTGAQTSSTRPSSSTRKESARA</sequence>